<keyword evidence="3" id="KW-0520">NAD</keyword>
<dbReference type="PANTHER" id="PTHR24321">
    <property type="entry name" value="DEHYDROGENASES, SHORT CHAIN"/>
    <property type="match status" value="1"/>
</dbReference>
<organism evidence="6 7">
    <name type="scientific">Sphingobium phenoxybenzoativorans</name>
    <dbReference type="NCBI Taxonomy" id="1592790"/>
    <lineage>
        <taxon>Bacteria</taxon>
        <taxon>Pseudomonadati</taxon>
        <taxon>Pseudomonadota</taxon>
        <taxon>Alphaproteobacteria</taxon>
        <taxon>Sphingomonadales</taxon>
        <taxon>Sphingomonadaceae</taxon>
        <taxon>Sphingobium</taxon>
    </lineage>
</organism>
<dbReference type="InterPro" id="IPR002347">
    <property type="entry name" value="SDR_fam"/>
</dbReference>
<dbReference type="PROSITE" id="PS00061">
    <property type="entry name" value="ADH_SHORT"/>
    <property type="match status" value="1"/>
</dbReference>
<feature type="domain" description="Ketoreductase" evidence="5">
    <location>
        <begin position="7"/>
        <end position="194"/>
    </location>
</feature>
<evidence type="ECO:0000256" key="2">
    <source>
        <dbReference type="ARBA" id="ARBA00023002"/>
    </source>
</evidence>
<dbReference type="CDD" id="cd05233">
    <property type="entry name" value="SDR_c"/>
    <property type="match status" value="1"/>
</dbReference>
<gene>
    <name evidence="6" type="ORF">KFK14_03795</name>
</gene>
<accession>A0A975Q3N2</accession>
<evidence type="ECO:0000256" key="1">
    <source>
        <dbReference type="ARBA" id="ARBA00006484"/>
    </source>
</evidence>
<dbReference type="AlphaFoldDB" id="A0A975Q3N2"/>
<dbReference type="SMART" id="SM00822">
    <property type="entry name" value="PKS_KR"/>
    <property type="match status" value="1"/>
</dbReference>
<proteinExistence type="inferred from homology"/>
<comment type="similarity">
    <text evidence="1">Belongs to the short-chain dehydrogenases/reductases (SDR) family.</text>
</comment>
<dbReference type="PROSITE" id="PS51257">
    <property type="entry name" value="PROKAR_LIPOPROTEIN"/>
    <property type="match status" value="1"/>
</dbReference>
<dbReference type="Proteomes" id="UP000681425">
    <property type="component" value="Chromosome"/>
</dbReference>
<evidence type="ECO:0000259" key="5">
    <source>
        <dbReference type="SMART" id="SM00822"/>
    </source>
</evidence>
<protein>
    <submittedName>
        <fullName evidence="6">SDR family oxidoreductase</fullName>
    </submittedName>
</protein>
<dbReference type="EMBL" id="CP073910">
    <property type="protein sequence ID" value="QUT08094.1"/>
    <property type="molecule type" value="Genomic_DNA"/>
</dbReference>
<sequence length="257" mass="25578">MTRFANQSALITGAASGIGLACAHRLAGEGVSRLVLADIDAAGLNAACAALDRPGLALEMLCGDAGDPAYWEGTGAALQGVTLGVVNAGIADNGAIADMPFDRWRRVMAVNLDGAFLTLQALMASMTAAGKGGAIVLTASVSGIKAEPGTAAYGASKAAMLQLMRVAAKEGAPHRIRVNAIAPGGVETPIWGKTPFFADLVQQTGSETAAYAALGGGTPLGRFGTADEAAAQIAFLLSADAAMITGAALVSDGGYSL</sequence>
<keyword evidence="7" id="KW-1185">Reference proteome</keyword>
<evidence type="ECO:0000313" key="7">
    <source>
        <dbReference type="Proteomes" id="UP000681425"/>
    </source>
</evidence>
<comment type="catalytic activity">
    <reaction evidence="4">
        <text>2,5-dichlorocyclohexa-2,5-dien-1,4-diol + NAD(+) = 2,5-dichlorohydroquinone + NADH + H(+)</text>
        <dbReference type="Rhea" id="RHEA:15741"/>
        <dbReference type="ChEBI" id="CHEBI:15378"/>
        <dbReference type="ChEBI" id="CHEBI:27545"/>
        <dbReference type="ChEBI" id="CHEBI:28975"/>
        <dbReference type="ChEBI" id="CHEBI:57540"/>
        <dbReference type="ChEBI" id="CHEBI:57945"/>
    </reaction>
</comment>
<dbReference type="GO" id="GO:0016491">
    <property type="term" value="F:oxidoreductase activity"/>
    <property type="evidence" value="ECO:0007669"/>
    <property type="project" value="UniProtKB-KW"/>
</dbReference>
<dbReference type="InterPro" id="IPR036291">
    <property type="entry name" value="NAD(P)-bd_dom_sf"/>
</dbReference>
<evidence type="ECO:0000313" key="6">
    <source>
        <dbReference type="EMBL" id="QUT08094.1"/>
    </source>
</evidence>
<dbReference type="InterPro" id="IPR057326">
    <property type="entry name" value="KR_dom"/>
</dbReference>
<dbReference type="SUPFAM" id="SSF51735">
    <property type="entry name" value="NAD(P)-binding Rossmann-fold domains"/>
    <property type="match status" value="1"/>
</dbReference>
<keyword evidence="2" id="KW-0560">Oxidoreductase</keyword>
<evidence type="ECO:0000256" key="4">
    <source>
        <dbReference type="ARBA" id="ARBA00051383"/>
    </source>
</evidence>
<dbReference type="PANTHER" id="PTHR24321:SF8">
    <property type="entry name" value="ESTRADIOL 17-BETA-DEHYDROGENASE 8-RELATED"/>
    <property type="match status" value="1"/>
</dbReference>
<dbReference type="Gene3D" id="3.40.50.720">
    <property type="entry name" value="NAD(P)-binding Rossmann-like Domain"/>
    <property type="match status" value="1"/>
</dbReference>
<dbReference type="InterPro" id="IPR020904">
    <property type="entry name" value="Sc_DH/Rdtase_CS"/>
</dbReference>
<dbReference type="PRINTS" id="PR00081">
    <property type="entry name" value="GDHRDH"/>
</dbReference>
<reference evidence="6" key="1">
    <citation type="submission" date="2021-04" db="EMBL/GenBank/DDBJ databases">
        <title>Isolation of p-tert-butylphenol degrading bacteria Sphingobium phenoxybenzoativorans Tas13 from active sludge.</title>
        <authorList>
            <person name="Li Y."/>
        </authorList>
    </citation>
    <scope>NUCLEOTIDE SEQUENCE</scope>
    <source>
        <strain evidence="6">Tas13</strain>
    </source>
</reference>
<dbReference type="Pfam" id="PF13561">
    <property type="entry name" value="adh_short_C2"/>
    <property type="match status" value="1"/>
</dbReference>
<evidence type="ECO:0000256" key="3">
    <source>
        <dbReference type="ARBA" id="ARBA00023027"/>
    </source>
</evidence>
<dbReference type="KEGG" id="spph:KFK14_03795"/>
<dbReference type="FunFam" id="3.40.50.720:FF:000084">
    <property type="entry name" value="Short-chain dehydrogenase reductase"/>
    <property type="match status" value="1"/>
</dbReference>
<name>A0A975Q3N2_9SPHN</name>